<keyword evidence="1" id="KW-0472">Membrane</keyword>
<name>A0A5C1A7F3_9BACT</name>
<gene>
    <name evidence="2" type="ORF">PX52LOC_00776</name>
</gene>
<evidence type="ECO:0000313" key="2">
    <source>
        <dbReference type="EMBL" id="QEL13916.1"/>
    </source>
</evidence>
<feature type="transmembrane region" description="Helical" evidence="1">
    <location>
        <begin position="6"/>
        <end position="23"/>
    </location>
</feature>
<dbReference type="AlphaFoldDB" id="A0A5C1A7F3"/>
<reference evidence="3" key="1">
    <citation type="submission" date="2019-08" db="EMBL/GenBank/DDBJ databases">
        <title>Limnoglobus roseus gen. nov., sp. nov., a novel freshwater planctomycete with a giant genome from the family Gemmataceae.</title>
        <authorList>
            <person name="Kulichevskaya I.S."/>
            <person name="Naumoff D.G."/>
            <person name="Miroshnikov K."/>
            <person name="Ivanova A."/>
            <person name="Philippov D.A."/>
            <person name="Hakobyan A."/>
            <person name="Rijpstra I.C."/>
            <person name="Sinninghe Damste J.S."/>
            <person name="Liesack W."/>
            <person name="Dedysh S.N."/>
        </authorList>
    </citation>
    <scope>NUCLEOTIDE SEQUENCE [LARGE SCALE GENOMIC DNA]</scope>
    <source>
        <strain evidence="3">PX52</strain>
    </source>
</reference>
<dbReference type="OrthoDB" id="9915928at2"/>
<organism evidence="2 3">
    <name type="scientific">Limnoglobus roseus</name>
    <dbReference type="NCBI Taxonomy" id="2598579"/>
    <lineage>
        <taxon>Bacteria</taxon>
        <taxon>Pseudomonadati</taxon>
        <taxon>Planctomycetota</taxon>
        <taxon>Planctomycetia</taxon>
        <taxon>Gemmatales</taxon>
        <taxon>Gemmataceae</taxon>
        <taxon>Limnoglobus</taxon>
    </lineage>
</organism>
<keyword evidence="3" id="KW-1185">Reference proteome</keyword>
<accession>A0A5C1A7F3</accession>
<protein>
    <submittedName>
        <fullName evidence="2">Uncharacterized protein</fullName>
    </submittedName>
</protein>
<evidence type="ECO:0000313" key="3">
    <source>
        <dbReference type="Proteomes" id="UP000324974"/>
    </source>
</evidence>
<dbReference type="Proteomes" id="UP000324974">
    <property type="component" value="Chromosome"/>
</dbReference>
<proteinExistence type="predicted"/>
<sequence length="140" mass="15992">MKSLLWAGMVILVMAGMMLLLLTDVRRGVGWFDQPIIVDSDKPIQRVVYFECNEDDGRWWLTASRSDQEKGADVREAKRTTDQFIARVKFTTRTPPIGSTTFYQRTHLGLRLEFVDETWATFAITIPPGRGQTAIKIVAR</sequence>
<dbReference type="EMBL" id="CP042425">
    <property type="protein sequence ID" value="QEL13916.1"/>
    <property type="molecule type" value="Genomic_DNA"/>
</dbReference>
<keyword evidence="1" id="KW-0812">Transmembrane</keyword>
<dbReference type="KEGG" id="lrs:PX52LOC_00776"/>
<evidence type="ECO:0000256" key="1">
    <source>
        <dbReference type="SAM" id="Phobius"/>
    </source>
</evidence>
<dbReference type="RefSeq" id="WP_149108845.1">
    <property type="nucleotide sequence ID" value="NZ_CP042425.1"/>
</dbReference>
<keyword evidence="1" id="KW-1133">Transmembrane helix</keyword>